<dbReference type="OrthoDB" id="539786at2"/>
<organism evidence="2 3">
    <name type="scientific">Prochlorococcus marinus (strain MIT 9211)</name>
    <dbReference type="NCBI Taxonomy" id="93059"/>
    <lineage>
        <taxon>Bacteria</taxon>
        <taxon>Bacillati</taxon>
        <taxon>Cyanobacteriota</taxon>
        <taxon>Cyanophyceae</taxon>
        <taxon>Synechococcales</taxon>
        <taxon>Prochlorococcaceae</taxon>
        <taxon>Prochlorococcus</taxon>
    </lineage>
</organism>
<sequence>MGHWLEHTVINDIEAPIEKVWNVWSDLEAMPLWMTWIESVKTVDDETKILPDITEWTLAANGFRFKWKAKINERIDKESLKWESIGGLPTKGCVYFYPEKDNLTKVKLIISYELPRMIARLMEKNILGNLVTNELQTNLDNFKELVEIRYKNNEVLD</sequence>
<dbReference type="AlphaFoldDB" id="A9BCX3"/>
<dbReference type="PANTHER" id="PTHR33824">
    <property type="entry name" value="POLYKETIDE CYCLASE/DEHYDRASE AND LIPID TRANSPORT SUPERFAMILY PROTEIN"/>
    <property type="match status" value="1"/>
</dbReference>
<dbReference type="RefSeq" id="WP_012194686.1">
    <property type="nucleotide sequence ID" value="NC_009976.1"/>
</dbReference>
<dbReference type="PANTHER" id="PTHR33824:SF7">
    <property type="entry name" value="POLYKETIDE CYCLASE_DEHYDRASE AND LIPID TRANSPORT SUPERFAMILY PROTEIN"/>
    <property type="match status" value="1"/>
</dbReference>
<reference evidence="2 3" key="1">
    <citation type="journal article" date="2007" name="PLoS Genet.">
        <title>Patterns and implications of gene gain and loss in the evolution of Prochlorococcus.</title>
        <authorList>
            <person name="Kettler G.C."/>
            <person name="Martiny A.C."/>
            <person name="Huang K."/>
            <person name="Zucker J."/>
            <person name="Coleman M.L."/>
            <person name="Rodrigue S."/>
            <person name="Chen F."/>
            <person name="Lapidus A."/>
            <person name="Ferriera S."/>
            <person name="Johnson J."/>
            <person name="Steglich C."/>
            <person name="Church G.M."/>
            <person name="Richardson P."/>
            <person name="Chisholm S.W."/>
        </authorList>
    </citation>
    <scope>NUCLEOTIDE SEQUENCE [LARGE SCALE GENOMIC DNA]</scope>
    <source>
        <strain evidence="3">MIT 9211</strain>
    </source>
</reference>
<dbReference type="HOGENOM" id="CLU_119719_0_0_3"/>
<dbReference type="SUPFAM" id="SSF55961">
    <property type="entry name" value="Bet v1-like"/>
    <property type="match status" value="1"/>
</dbReference>
<keyword evidence="3" id="KW-1185">Reference proteome</keyword>
<protein>
    <submittedName>
        <fullName evidence="2">Predicted integral membrane protein</fullName>
    </submittedName>
</protein>
<dbReference type="EMBL" id="CP000878">
    <property type="protein sequence ID" value="ABX08061.1"/>
    <property type="molecule type" value="Genomic_DNA"/>
</dbReference>
<evidence type="ECO:0000313" key="3">
    <source>
        <dbReference type="Proteomes" id="UP000000788"/>
    </source>
</evidence>
<name>A9BCX3_PROM4</name>
<dbReference type="KEGG" id="pmj:P9211_01301"/>
<dbReference type="InterPro" id="IPR005031">
    <property type="entry name" value="COQ10_START"/>
</dbReference>
<dbReference type="InterPro" id="IPR023393">
    <property type="entry name" value="START-like_dom_sf"/>
</dbReference>
<evidence type="ECO:0000259" key="1">
    <source>
        <dbReference type="Pfam" id="PF03364"/>
    </source>
</evidence>
<feature type="domain" description="Coenzyme Q-binding protein COQ10 START" evidence="1">
    <location>
        <begin position="13"/>
        <end position="132"/>
    </location>
</feature>
<dbReference type="Gene3D" id="3.30.530.20">
    <property type="match status" value="1"/>
</dbReference>
<dbReference type="CDD" id="cd07817">
    <property type="entry name" value="SRPBCC_8"/>
    <property type="match status" value="1"/>
</dbReference>
<dbReference type="InterPro" id="IPR047137">
    <property type="entry name" value="ORF3"/>
</dbReference>
<accession>A9BCX3</accession>
<proteinExistence type="predicted"/>
<evidence type="ECO:0000313" key="2">
    <source>
        <dbReference type="EMBL" id="ABX08061.1"/>
    </source>
</evidence>
<dbReference type="STRING" id="93059.P9211_01301"/>
<gene>
    <name evidence="2" type="ordered locus">P9211_01301</name>
</gene>
<dbReference type="Pfam" id="PF03364">
    <property type="entry name" value="Polyketide_cyc"/>
    <property type="match status" value="1"/>
</dbReference>
<dbReference type="Proteomes" id="UP000000788">
    <property type="component" value="Chromosome"/>
</dbReference>
<dbReference type="eggNOG" id="COG5637">
    <property type="taxonomic scope" value="Bacteria"/>
</dbReference>